<evidence type="ECO:0000313" key="3">
    <source>
        <dbReference type="Proteomes" id="UP001278766"/>
    </source>
</evidence>
<feature type="region of interest" description="Disordered" evidence="1">
    <location>
        <begin position="135"/>
        <end position="209"/>
    </location>
</feature>
<dbReference type="RefSeq" id="XP_062664434.1">
    <property type="nucleotide sequence ID" value="XM_062802849.1"/>
</dbReference>
<sequence>MDRGRLIIPVSWFPPSAGEQTTTTHCRIGIGSSKNNHVETHSALNLQLPMMYGHPGIKSSPYPAAGACVGFVSDGFWFSDFGDFHRRLRRPKVKFATRTEQPRPPTISPTYNSRTVIRPSELDRDLQIPQQLIRPKWPSRPDKAVLPFPPPATVPSSRKVKLRAKTNLRAEGGSSDQGPRGRPPVHLESPCSSRVIGQSVIRSRRDPCY</sequence>
<evidence type="ECO:0000256" key="1">
    <source>
        <dbReference type="SAM" id="MobiDB-lite"/>
    </source>
</evidence>
<dbReference type="GeneID" id="87839797"/>
<dbReference type="Proteomes" id="UP001278766">
    <property type="component" value="Unassembled WGS sequence"/>
</dbReference>
<comment type="caution">
    <text evidence="2">The sequence shown here is derived from an EMBL/GenBank/DDBJ whole genome shotgun (WGS) entry which is preliminary data.</text>
</comment>
<organism evidence="2 3">
    <name type="scientific">Chaetomium fimeti</name>
    <dbReference type="NCBI Taxonomy" id="1854472"/>
    <lineage>
        <taxon>Eukaryota</taxon>
        <taxon>Fungi</taxon>
        <taxon>Dikarya</taxon>
        <taxon>Ascomycota</taxon>
        <taxon>Pezizomycotina</taxon>
        <taxon>Sordariomycetes</taxon>
        <taxon>Sordariomycetidae</taxon>
        <taxon>Sordariales</taxon>
        <taxon>Chaetomiaceae</taxon>
        <taxon>Chaetomium</taxon>
    </lineage>
</organism>
<dbReference type="EMBL" id="JAUEPN010000001">
    <property type="protein sequence ID" value="KAK3300920.1"/>
    <property type="molecule type" value="Genomic_DNA"/>
</dbReference>
<dbReference type="AlphaFoldDB" id="A0AAE0LXD8"/>
<accession>A0AAE0LXD8</accession>
<evidence type="ECO:0000313" key="2">
    <source>
        <dbReference type="EMBL" id="KAK3300920.1"/>
    </source>
</evidence>
<protein>
    <submittedName>
        <fullName evidence="2">Uncharacterized protein</fullName>
    </submittedName>
</protein>
<keyword evidence="3" id="KW-1185">Reference proteome</keyword>
<reference evidence="2" key="1">
    <citation type="journal article" date="2023" name="Mol. Phylogenet. Evol.">
        <title>Genome-scale phylogeny and comparative genomics of the fungal order Sordariales.</title>
        <authorList>
            <person name="Hensen N."/>
            <person name="Bonometti L."/>
            <person name="Westerberg I."/>
            <person name="Brannstrom I.O."/>
            <person name="Guillou S."/>
            <person name="Cros-Aarteil S."/>
            <person name="Calhoun S."/>
            <person name="Haridas S."/>
            <person name="Kuo A."/>
            <person name="Mondo S."/>
            <person name="Pangilinan J."/>
            <person name="Riley R."/>
            <person name="LaButti K."/>
            <person name="Andreopoulos B."/>
            <person name="Lipzen A."/>
            <person name="Chen C."/>
            <person name="Yan M."/>
            <person name="Daum C."/>
            <person name="Ng V."/>
            <person name="Clum A."/>
            <person name="Steindorff A."/>
            <person name="Ohm R.A."/>
            <person name="Martin F."/>
            <person name="Silar P."/>
            <person name="Natvig D.O."/>
            <person name="Lalanne C."/>
            <person name="Gautier V."/>
            <person name="Ament-Velasquez S.L."/>
            <person name="Kruys A."/>
            <person name="Hutchinson M.I."/>
            <person name="Powell A.J."/>
            <person name="Barry K."/>
            <person name="Miller A.N."/>
            <person name="Grigoriev I.V."/>
            <person name="Debuchy R."/>
            <person name="Gladieux P."/>
            <person name="Hiltunen Thoren M."/>
            <person name="Johannesson H."/>
        </authorList>
    </citation>
    <scope>NUCLEOTIDE SEQUENCE</scope>
    <source>
        <strain evidence="2">CBS 168.71</strain>
    </source>
</reference>
<reference evidence="2" key="2">
    <citation type="submission" date="2023-06" db="EMBL/GenBank/DDBJ databases">
        <authorList>
            <consortium name="Lawrence Berkeley National Laboratory"/>
            <person name="Haridas S."/>
            <person name="Hensen N."/>
            <person name="Bonometti L."/>
            <person name="Westerberg I."/>
            <person name="Brannstrom I.O."/>
            <person name="Guillou S."/>
            <person name="Cros-Aarteil S."/>
            <person name="Calhoun S."/>
            <person name="Kuo A."/>
            <person name="Mondo S."/>
            <person name="Pangilinan J."/>
            <person name="Riley R."/>
            <person name="Labutti K."/>
            <person name="Andreopoulos B."/>
            <person name="Lipzen A."/>
            <person name="Chen C."/>
            <person name="Yanf M."/>
            <person name="Daum C."/>
            <person name="Ng V."/>
            <person name="Clum A."/>
            <person name="Steindorff A."/>
            <person name="Ohm R."/>
            <person name="Martin F."/>
            <person name="Silar P."/>
            <person name="Natvig D."/>
            <person name="Lalanne C."/>
            <person name="Gautier V."/>
            <person name="Ament-Velasquez S.L."/>
            <person name="Kruys A."/>
            <person name="Hutchinson M.I."/>
            <person name="Powell A.J."/>
            <person name="Barry K."/>
            <person name="Miller A.N."/>
            <person name="Grigoriev I.V."/>
            <person name="Debuchy R."/>
            <person name="Gladieux P."/>
            <person name="Thoren M.H."/>
            <person name="Johannesson H."/>
        </authorList>
    </citation>
    <scope>NUCLEOTIDE SEQUENCE</scope>
    <source>
        <strain evidence="2">CBS 168.71</strain>
    </source>
</reference>
<gene>
    <name evidence="2" type="ORF">B0H64DRAFT_382197</name>
</gene>
<proteinExistence type="predicted"/>
<name>A0AAE0LXD8_9PEZI</name>